<dbReference type="OrthoDB" id="2294590at2"/>
<reference evidence="2 3" key="1">
    <citation type="submission" date="2018-10" db="EMBL/GenBank/DDBJ databases">
        <title>Isolation from cow dung.</title>
        <authorList>
            <person name="Ling L."/>
        </authorList>
    </citation>
    <scope>NUCLEOTIDE SEQUENCE [LARGE SCALE GENOMIC DNA]</scope>
    <source>
        <strain evidence="2 3">NEAU-LL90</strain>
    </source>
</reference>
<organism evidence="2 3">
    <name type="scientific">Nocardia stercoris</name>
    <dbReference type="NCBI Taxonomy" id="2483361"/>
    <lineage>
        <taxon>Bacteria</taxon>
        <taxon>Bacillati</taxon>
        <taxon>Actinomycetota</taxon>
        <taxon>Actinomycetes</taxon>
        <taxon>Mycobacteriales</taxon>
        <taxon>Nocardiaceae</taxon>
        <taxon>Nocardia</taxon>
    </lineage>
</organism>
<feature type="transmembrane region" description="Helical" evidence="1">
    <location>
        <begin position="145"/>
        <end position="162"/>
    </location>
</feature>
<comment type="caution">
    <text evidence="2">The sequence shown here is derived from an EMBL/GenBank/DDBJ whole genome shotgun (WGS) entry which is preliminary data.</text>
</comment>
<dbReference type="Pfam" id="PF06197">
    <property type="entry name" value="DUF998"/>
    <property type="match status" value="1"/>
</dbReference>
<name>A0A3M2LBI0_9NOCA</name>
<accession>A0A3M2LBI0</accession>
<feature type="transmembrane region" description="Helical" evidence="1">
    <location>
        <begin position="169"/>
        <end position="190"/>
    </location>
</feature>
<keyword evidence="1" id="KW-0812">Transmembrane</keyword>
<dbReference type="RefSeq" id="WP_122185860.1">
    <property type="nucleotide sequence ID" value="NZ_RFFH01000001.1"/>
</dbReference>
<proteinExistence type="predicted"/>
<feature type="transmembrane region" description="Helical" evidence="1">
    <location>
        <begin position="82"/>
        <end position="103"/>
    </location>
</feature>
<gene>
    <name evidence="2" type="ORF">EBN03_00520</name>
</gene>
<sequence length="228" mass="24398">MVPAGTVEAGRVRSAGTWLPRVTAACWLFTLVYFPVSIAVARGWPAGYRMSDNYISDLGITRCGNYTDRDGTSRWVCSPDHLVQNVMFVLTGLLTVAGALGWARMWGGRGLRAGCALLAVAGLGIVGIGLAPWDIRPQTHDTIALLQWILQLAGMALIVPEASRSRRSLAVGTVLSAVISVIGGVFLFARNHFGLGAGISERIAFDTLTLWGGQVGFVLWRSAGRRSN</sequence>
<keyword evidence="1" id="KW-0472">Membrane</keyword>
<evidence type="ECO:0000256" key="1">
    <source>
        <dbReference type="SAM" id="Phobius"/>
    </source>
</evidence>
<dbReference type="InterPro" id="IPR009339">
    <property type="entry name" value="DUF998"/>
</dbReference>
<feature type="transmembrane region" description="Helical" evidence="1">
    <location>
        <begin position="115"/>
        <end position="133"/>
    </location>
</feature>
<feature type="transmembrane region" description="Helical" evidence="1">
    <location>
        <begin position="22"/>
        <end position="44"/>
    </location>
</feature>
<keyword evidence="3" id="KW-1185">Reference proteome</keyword>
<evidence type="ECO:0000313" key="3">
    <source>
        <dbReference type="Proteomes" id="UP000279275"/>
    </source>
</evidence>
<dbReference type="AlphaFoldDB" id="A0A3M2LBI0"/>
<feature type="transmembrane region" description="Helical" evidence="1">
    <location>
        <begin position="202"/>
        <end position="220"/>
    </location>
</feature>
<dbReference type="Proteomes" id="UP000279275">
    <property type="component" value="Unassembled WGS sequence"/>
</dbReference>
<protein>
    <submittedName>
        <fullName evidence="2">DUF998 domain-containing protein</fullName>
    </submittedName>
</protein>
<keyword evidence="1" id="KW-1133">Transmembrane helix</keyword>
<evidence type="ECO:0000313" key="2">
    <source>
        <dbReference type="EMBL" id="RMI34889.1"/>
    </source>
</evidence>
<dbReference type="EMBL" id="RFFH01000001">
    <property type="protein sequence ID" value="RMI34889.1"/>
    <property type="molecule type" value="Genomic_DNA"/>
</dbReference>